<gene>
    <name evidence="9" type="ORF">Mal4_28700</name>
</gene>
<dbReference type="GO" id="GO:0030245">
    <property type="term" value="P:cellulose catabolic process"/>
    <property type="evidence" value="ECO:0007669"/>
    <property type="project" value="UniProtKB-KW"/>
</dbReference>
<comment type="similarity">
    <text evidence="1 7">Belongs to the glycosyl hydrolase 5 (cellulase A) family.</text>
</comment>
<dbReference type="RefSeq" id="WP_145369811.1">
    <property type="nucleotide sequence ID" value="NZ_CP036275.1"/>
</dbReference>
<evidence type="ECO:0000313" key="10">
    <source>
        <dbReference type="Proteomes" id="UP000320496"/>
    </source>
</evidence>
<keyword evidence="4" id="KW-0119">Carbohydrate metabolism</keyword>
<keyword evidence="2 7" id="KW-0378">Hydrolase</keyword>
<evidence type="ECO:0000313" key="9">
    <source>
        <dbReference type="EMBL" id="QDU38541.1"/>
    </source>
</evidence>
<keyword evidence="5 7" id="KW-0326">Glycosidase</keyword>
<dbReference type="SUPFAM" id="SSF51445">
    <property type="entry name" value="(Trans)glycosidases"/>
    <property type="match status" value="1"/>
</dbReference>
<evidence type="ECO:0000256" key="4">
    <source>
        <dbReference type="ARBA" id="ARBA00023277"/>
    </source>
</evidence>
<feature type="domain" description="Glycoside hydrolase family 5" evidence="8">
    <location>
        <begin position="75"/>
        <end position="279"/>
    </location>
</feature>
<organism evidence="9 10">
    <name type="scientific">Maioricimonas rarisocia</name>
    <dbReference type="NCBI Taxonomy" id="2528026"/>
    <lineage>
        <taxon>Bacteria</taxon>
        <taxon>Pseudomonadati</taxon>
        <taxon>Planctomycetota</taxon>
        <taxon>Planctomycetia</taxon>
        <taxon>Planctomycetales</taxon>
        <taxon>Planctomycetaceae</taxon>
        <taxon>Maioricimonas</taxon>
    </lineage>
</organism>
<name>A0A517Z7Y2_9PLAN</name>
<accession>A0A517Z7Y2</accession>
<dbReference type="InterPro" id="IPR017853">
    <property type="entry name" value="GH"/>
</dbReference>
<dbReference type="Gene3D" id="3.20.20.80">
    <property type="entry name" value="Glycosidases"/>
    <property type="match status" value="1"/>
</dbReference>
<keyword evidence="10" id="KW-1185">Reference proteome</keyword>
<evidence type="ECO:0000256" key="7">
    <source>
        <dbReference type="RuleBase" id="RU361153"/>
    </source>
</evidence>
<protein>
    <submittedName>
        <fullName evidence="9">Cellulase (Glycosyl hydrolase family 5)</fullName>
    </submittedName>
</protein>
<keyword evidence="6" id="KW-0624">Polysaccharide degradation</keyword>
<dbReference type="OrthoDB" id="240436at2"/>
<dbReference type="InterPro" id="IPR001547">
    <property type="entry name" value="Glyco_hydro_5"/>
</dbReference>
<reference evidence="9 10" key="1">
    <citation type="submission" date="2019-02" db="EMBL/GenBank/DDBJ databases">
        <title>Deep-cultivation of Planctomycetes and their phenomic and genomic characterization uncovers novel biology.</title>
        <authorList>
            <person name="Wiegand S."/>
            <person name="Jogler M."/>
            <person name="Boedeker C."/>
            <person name="Pinto D."/>
            <person name="Vollmers J."/>
            <person name="Rivas-Marin E."/>
            <person name="Kohn T."/>
            <person name="Peeters S.H."/>
            <person name="Heuer A."/>
            <person name="Rast P."/>
            <person name="Oberbeckmann S."/>
            <person name="Bunk B."/>
            <person name="Jeske O."/>
            <person name="Meyerdierks A."/>
            <person name="Storesund J.E."/>
            <person name="Kallscheuer N."/>
            <person name="Luecker S."/>
            <person name="Lage O.M."/>
            <person name="Pohl T."/>
            <person name="Merkel B.J."/>
            <person name="Hornburger P."/>
            <person name="Mueller R.-W."/>
            <person name="Bruemmer F."/>
            <person name="Labrenz M."/>
            <person name="Spormann A.M."/>
            <person name="Op den Camp H."/>
            <person name="Overmann J."/>
            <person name="Amann R."/>
            <person name="Jetten M.S.M."/>
            <person name="Mascher T."/>
            <person name="Medema M.H."/>
            <person name="Devos D.P."/>
            <person name="Kaster A.-K."/>
            <person name="Ovreas L."/>
            <person name="Rohde M."/>
            <person name="Galperin M.Y."/>
            <person name="Jogler C."/>
        </authorList>
    </citation>
    <scope>NUCLEOTIDE SEQUENCE [LARGE SCALE GENOMIC DNA]</scope>
    <source>
        <strain evidence="9 10">Mal4</strain>
    </source>
</reference>
<dbReference type="PANTHER" id="PTHR31297:SF41">
    <property type="entry name" value="ENDOGLUCANASE, PUTATIVE (AFU_ORTHOLOGUE AFUA_5G01830)-RELATED"/>
    <property type="match status" value="1"/>
</dbReference>
<dbReference type="GO" id="GO:0009986">
    <property type="term" value="C:cell surface"/>
    <property type="evidence" value="ECO:0007669"/>
    <property type="project" value="TreeGrafter"/>
</dbReference>
<evidence type="ECO:0000259" key="8">
    <source>
        <dbReference type="Pfam" id="PF00150"/>
    </source>
</evidence>
<dbReference type="Pfam" id="PF00150">
    <property type="entry name" value="Cellulase"/>
    <property type="match status" value="1"/>
</dbReference>
<dbReference type="GO" id="GO:0005576">
    <property type="term" value="C:extracellular region"/>
    <property type="evidence" value="ECO:0007669"/>
    <property type="project" value="TreeGrafter"/>
</dbReference>
<dbReference type="GO" id="GO:0008422">
    <property type="term" value="F:beta-glucosidase activity"/>
    <property type="evidence" value="ECO:0007669"/>
    <property type="project" value="TreeGrafter"/>
</dbReference>
<evidence type="ECO:0000256" key="2">
    <source>
        <dbReference type="ARBA" id="ARBA00022801"/>
    </source>
</evidence>
<dbReference type="Proteomes" id="UP000320496">
    <property type="component" value="Chromosome"/>
</dbReference>
<dbReference type="EMBL" id="CP036275">
    <property type="protein sequence ID" value="QDU38541.1"/>
    <property type="molecule type" value="Genomic_DNA"/>
</dbReference>
<keyword evidence="3" id="KW-0136">Cellulose degradation</keyword>
<sequence>MRYLVCLACITPLFCDGGILHAETMKAVHVSDDRSGFVRGEDGAPFVPWGFNYDHDAGGDLLEDYWHEKWPVIVEDFHEMKQLGANVVRIHLQFGRFMNSADQPNRDSLQQLGRLVALAEEVGLYLDVTGLGCYHKQDVPEWYDELSEADRWKAQAEFWKAVARVCTNSPAIFCYDLMNEPVVPGGPKRRDDWLGPAFAGKHFVQFIALETKGRERHEIARQWIETLVAAIREVDEQHLITVGMVPWSLDRPGMKSGFAPDKVAGPLDFIAVHLYPETGKVDEALETLRGFDVGKPVIIEETFPLKCSPNELGRFFEESRPHAQGWIGFYWGEQPDTGAPAKTIQEAIMRGWLELFREKNPNRGEAVPAGNS</sequence>
<proteinExistence type="inferred from homology"/>
<dbReference type="AlphaFoldDB" id="A0A517Z7Y2"/>
<evidence type="ECO:0000256" key="6">
    <source>
        <dbReference type="ARBA" id="ARBA00023326"/>
    </source>
</evidence>
<evidence type="ECO:0000256" key="1">
    <source>
        <dbReference type="ARBA" id="ARBA00005641"/>
    </source>
</evidence>
<evidence type="ECO:0000256" key="5">
    <source>
        <dbReference type="ARBA" id="ARBA00023295"/>
    </source>
</evidence>
<dbReference type="PANTHER" id="PTHR31297">
    <property type="entry name" value="GLUCAN ENDO-1,6-BETA-GLUCOSIDASE B"/>
    <property type="match status" value="1"/>
</dbReference>
<dbReference type="InterPro" id="IPR050386">
    <property type="entry name" value="Glycosyl_hydrolase_5"/>
</dbReference>
<evidence type="ECO:0000256" key="3">
    <source>
        <dbReference type="ARBA" id="ARBA00023001"/>
    </source>
</evidence>
<dbReference type="KEGG" id="mri:Mal4_28700"/>